<comment type="caution">
    <text evidence="2">The sequence shown here is derived from an EMBL/GenBank/DDBJ whole genome shotgun (WGS) entry which is preliminary data.</text>
</comment>
<keyword evidence="1" id="KW-0472">Membrane</keyword>
<feature type="transmembrane region" description="Helical" evidence="1">
    <location>
        <begin position="47"/>
        <end position="70"/>
    </location>
</feature>
<keyword evidence="3" id="KW-1185">Reference proteome</keyword>
<dbReference type="STRING" id="2052828.ATO67_12330"/>
<dbReference type="Proteomes" id="UP000070498">
    <property type="component" value="Unassembled WGS sequence"/>
</dbReference>
<dbReference type="RefSeq" id="WP_067649223.1">
    <property type="nucleotide sequence ID" value="NZ_KQ961029.1"/>
</dbReference>
<evidence type="ECO:0000313" key="3">
    <source>
        <dbReference type="Proteomes" id="UP000070498"/>
    </source>
</evidence>
<evidence type="ECO:0000256" key="1">
    <source>
        <dbReference type="SAM" id="Phobius"/>
    </source>
</evidence>
<dbReference type="AlphaFoldDB" id="A0A135NYR1"/>
<dbReference type="EMBL" id="LNUW01000037">
    <property type="protein sequence ID" value="KXG84310.1"/>
    <property type="molecule type" value="Genomic_DNA"/>
</dbReference>
<sequence>MVFILGLSLGVTALFFRSAMVIAAVGLLVVAAFSVAAIVSYPAFHLLPLLIALAGYNVGIASGFIAAITIRRFGTV</sequence>
<evidence type="ECO:0000313" key="2">
    <source>
        <dbReference type="EMBL" id="KXG84310.1"/>
    </source>
</evidence>
<name>A0A135NYR1_9HYPH</name>
<reference evidence="2 3" key="1">
    <citation type="submission" date="2015-11" db="EMBL/GenBank/DDBJ databases">
        <title>Draft genome sequence of Agrobacterium sp. R89-1.</title>
        <authorList>
            <person name="Zahradnik J."/>
            <person name="Kyslikova E."/>
            <person name="Palyzova A."/>
            <person name="Kyslik P."/>
        </authorList>
    </citation>
    <scope>NUCLEOTIDE SEQUENCE [LARGE SCALE GENOMIC DNA]</scope>
    <source>
        <strain evidence="2 3">R89-1</strain>
    </source>
</reference>
<gene>
    <name evidence="2" type="ORF">ATO67_12330</name>
</gene>
<accession>A0A135NYR1</accession>
<keyword evidence="1" id="KW-1133">Transmembrane helix</keyword>
<organism evidence="2 3">
    <name type="scientific">Agrobacterium bohemicum</name>
    <dbReference type="NCBI Taxonomy" id="2052828"/>
    <lineage>
        <taxon>Bacteria</taxon>
        <taxon>Pseudomonadati</taxon>
        <taxon>Pseudomonadota</taxon>
        <taxon>Alphaproteobacteria</taxon>
        <taxon>Hyphomicrobiales</taxon>
        <taxon>Rhizobiaceae</taxon>
        <taxon>Rhizobium/Agrobacterium group</taxon>
        <taxon>Agrobacterium</taxon>
    </lineage>
</organism>
<dbReference type="OrthoDB" id="8410875at2"/>
<protein>
    <submittedName>
        <fullName evidence="2">Uncharacterized protein</fullName>
    </submittedName>
</protein>
<proteinExistence type="predicted"/>
<keyword evidence="1" id="KW-0812">Transmembrane</keyword>